<dbReference type="RefSeq" id="WP_377004105.1">
    <property type="nucleotide sequence ID" value="NZ_JBHSGG010000022.1"/>
</dbReference>
<feature type="chain" id="PRO_5047028614" evidence="1">
    <location>
        <begin position="19"/>
        <end position="201"/>
    </location>
</feature>
<dbReference type="InterPro" id="IPR007372">
    <property type="entry name" value="Lipid/polyisoprenoid-bd_YceI"/>
</dbReference>
<sequence>MRGLLLLLLLTTVSPLRAEARYAIDPVHTRIAVLVGHSHFSRAIGTLSGTQGSIRYDARHPERAQVDARIPLARLDFGDADWNAAVAARGLLDVERAPVARFVSTAVEILDGERLRIHGDLTLAGTTRPTVLEARINALRRHPMPPFRRTLGVSARTVLDRRDFGVAGFPRTVGHEVEVLIELEAARTGDDGDDIHAEETQ</sequence>
<evidence type="ECO:0000313" key="4">
    <source>
        <dbReference type="Proteomes" id="UP001595892"/>
    </source>
</evidence>
<dbReference type="Pfam" id="PF04264">
    <property type="entry name" value="YceI"/>
    <property type="match status" value="1"/>
</dbReference>
<dbReference type="SUPFAM" id="SSF101874">
    <property type="entry name" value="YceI-like"/>
    <property type="match status" value="1"/>
</dbReference>
<evidence type="ECO:0000256" key="1">
    <source>
        <dbReference type="SAM" id="SignalP"/>
    </source>
</evidence>
<keyword evidence="4" id="KW-1185">Reference proteome</keyword>
<evidence type="ECO:0000313" key="3">
    <source>
        <dbReference type="EMBL" id="MFC4728082.1"/>
    </source>
</evidence>
<dbReference type="Proteomes" id="UP001595892">
    <property type="component" value="Unassembled WGS sequence"/>
</dbReference>
<dbReference type="EMBL" id="JBHSGG010000022">
    <property type="protein sequence ID" value="MFC4728082.1"/>
    <property type="molecule type" value="Genomic_DNA"/>
</dbReference>
<dbReference type="PANTHER" id="PTHR34406">
    <property type="entry name" value="PROTEIN YCEI"/>
    <property type="match status" value="1"/>
</dbReference>
<dbReference type="InterPro" id="IPR036761">
    <property type="entry name" value="TTHA0802/YceI-like_sf"/>
</dbReference>
<dbReference type="PANTHER" id="PTHR34406:SF1">
    <property type="entry name" value="PROTEIN YCEI"/>
    <property type="match status" value="1"/>
</dbReference>
<name>A0ABV9NI85_9GAMM</name>
<reference evidence="4" key="1">
    <citation type="journal article" date="2019" name="Int. J. Syst. Evol. Microbiol.">
        <title>The Global Catalogue of Microorganisms (GCM) 10K type strain sequencing project: providing services to taxonomists for standard genome sequencing and annotation.</title>
        <authorList>
            <consortium name="The Broad Institute Genomics Platform"/>
            <consortium name="The Broad Institute Genome Sequencing Center for Infectious Disease"/>
            <person name="Wu L."/>
            <person name="Ma J."/>
        </authorList>
    </citation>
    <scope>NUCLEOTIDE SEQUENCE [LARGE SCALE GENOMIC DNA]</scope>
    <source>
        <strain evidence="4">CGMCC 1.13574</strain>
    </source>
</reference>
<comment type="caution">
    <text evidence="3">The sequence shown here is derived from an EMBL/GenBank/DDBJ whole genome shotgun (WGS) entry which is preliminary data.</text>
</comment>
<keyword evidence="1" id="KW-0732">Signal</keyword>
<dbReference type="Gene3D" id="2.40.128.110">
    <property type="entry name" value="Lipid/polyisoprenoid-binding, YceI-like"/>
    <property type="match status" value="1"/>
</dbReference>
<organism evidence="3 4">
    <name type="scientific">Coralloluteibacterium thermophilum</name>
    <dbReference type="NCBI Taxonomy" id="2707049"/>
    <lineage>
        <taxon>Bacteria</taxon>
        <taxon>Pseudomonadati</taxon>
        <taxon>Pseudomonadota</taxon>
        <taxon>Gammaproteobacteria</taxon>
        <taxon>Lysobacterales</taxon>
        <taxon>Lysobacteraceae</taxon>
        <taxon>Coralloluteibacterium</taxon>
    </lineage>
</organism>
<accession>A0ABV9NI85</accession>
<proteinExistence type="predicted"/>
<gene>
    <name evidence="3" type="ORF">ACFO3Q_07870</name>
</gene>
<feature type="signal peptide" evidence="1">
    <location>
        <begin position="1"/>
        <end position="18"/>
    </location>
</feature>
<dbReference type="SMART" id="SM00867">
    <property type="entry name" value="YceI"/>
    <property type="match status" value="1"/>
</dbReference>
<protein>
    <submittedName>
        <fullName evidence="3">YceI family protein</fullName>
    </submittedName>
</protein>
<feature type="domain" description="Lipid/polyisoprenoid-binding YceI-like" evidence="2">
    <location>
        <begin position="21"/>
        <end position="186"/>
    </location>
</feature>
<evidence type="ECO:0000259" key="2">
    <source>
        <dbReference type="SMART" id="SM00867"/>
    </source>
</evidence>